<dbReference type="Pfam" id="PF12329">
    <property type="entry name" value="TMF_DNA_bd"/>
    <property type="match status" value="1"/>
</dbReference>
<organism evidence="2 3">
    <name type="scientific">Prunus dulcis</name>
    <name type="common">Almond</name>
    <name type="synonym">Amygdalus dulcis</name>
    <dbReference type="NCBI Taxonomy" id="3755"/>
    <lineage>
        <taxon>Eukaryota</taxon>
        <taxon>Viridiplantae</taxon>
        <taxon>Streptophyta</taxon>
        <taxon>Embryophyta</taxon>
        <taxon>Tracheophyta</taxon>
        <taxon>Spermatophyta</taxon>
        <taxon>Magnoliopsida</taxon>
        <taxon>eudicotyledons</taxon>
        <taxon>Gunneridae</taxon>
        <taxon>Pentapetalae</taxon>
        <taxon>rosids</taxon>
        <taxon>fabids</taxon>
        <taxon>Rosales</taxon>
        <taxon>Rosaceae</taxon>
        <taxon>Amygdaloideae</taxon>
        <taxon>Amygdaleae</taxon>
        <taxon>Prunus</taxon>
    </lineage>
</organism>
<sequence>MAWFSGKVSLGNFPDLAGAVNKLQEMIELEKVKMEMKMMEAALQGAARQAQAKADEIAKFMNENEQLKSAIEDLKVYALTKERDTLRREQNKKSDAAALLKEKDEIINQVMAEGEELSKKQAAQEGQIRKLRAQIREFEEEKKGLITKLQL</sequence>
<dbReference type="Proteomes" id="UP000327085">
    <property type="component" value="Unassembled WGS sequence"/>
</dbReference>
<gene>
    <name evidence="2" type="ORF">ALMOND_2B023553</name>
</gene>
<proteinExistence type="predicted"/>
<dbReference type="InterPro" id="IPR022092">
    <property type="entry name" value="TMF_DNA-bd"/>
</dbReference>
<dbReference type="EMBL" id="CABIKO010000878">
    <property type="protein sequence ID" value="VVA39942.1"/>
    <property type="molecule type" value="Genomic_DNA"/>
</dbReference>
<reference evidence="3" key="1">
    <citation type="journal article" date="2020" name="Plant J.">
        <title>Transposons played a major role in the diversification between the closely related almond and peach genomes: results from the almond genome sequence.</title>
        <authorList>
            <person name="Alioto T."/>
            <person name="Alexiou K.G."/>
            <person name="Bardil A."/>
            <person name="Barteri F."/>
            <person name="Castanera R."/>
            <person name="Cruz F."/>
            <person name="Dhingra A."/>
            <person name="Duval H."/>
            <person name="Fernandez I Marti A."/>
            <person name="Frias L."/>
            <person name="Galan B."/>
            <person name="Garcia J.L."/>
            <person name="Howad W."/>
            <person name="Gomez-Garrido J."/>
            <person name="Gut M."/>
            <person name="Julca I."/>
            <person name="Morata J."/>
            <person name="Puigdomenech P."/>
            <person name="Ribeca P."/>
            <person name="Rubio Cabetas M.J."/>
            <person name="Vlasova A."/>
            <person name="Wirthensohn M."/>
            <person name="Garcia-Mas J."/>
            <person name="Gabaldon T."/>
            <person name="Casacuberta J.M."/>
            <person name="Arus P."/>
        </authorList>
    </citation>
    <scope>NUCLEOTIDE SEQUENCE [LARGE SCALE GENOMIC DNA]</scope>
    <source>
        <strain evidence="3">cv. Texas</strain>
    </source>
</reference>
<dbReference type="InParanoid" id="A0A5E4GK52"/>
<protein>
    <submittedName>
        <fullName evidence="2">PREDICTED: golgin</fullName>
    </submittedName>
</protein>
<evidence type="ECO:0000256" key="1">
    <source>
        <dbReference type="SAM" id="Coils"/>
    </source>
</evidence>
<dbReference type="PANTHER" id="PTHR47347:SF2">
    <property type="entry name" value="GOLGIN CANDIDATE 5"/>
    <property type="match status" value="1"/>
</dbReference>
<evidence type="ECO:0000313" key="2">
    <source>
        <dbReference type="EMBL" id="VVA39942.1"/>
    </source>
</evidence>
<evidence type="ECO:0000313" key="3">
    <source>
        <dbReference type="Proteomes" id="UP000327085"/>
    </source>
</evidence>
<name>A0A5E4GK52_PRUDU</name>
<dbReference type="AlphaFoldDB" id="A0A5E4GK52"/>
<feature type="coiled-coil region" evidence="1">
    <location>
        <begin position="121"/>
        <end position="148"/>
    </location>
</feature>
<accession>A0A5E4GK52</accession>
<dbReference type="PANTHER" id="PTHR47347">
    <property type="entry name" value="GOLGIN CANDIDATE 5"/>
    <property type="match status" value="1"/>
</dbReference>
<feature type="coiled-coil region" evidence="1">
    <location>
        <begin position="29"/>
        <end position="77"/>
    </location>
</feature>
<keyword evidence="1" id="KW-0175">Coiled coil</keyword>
<dbReference type="Gramene" id="VVA39942">
    <property type="protein sequence ID" value="VVA39942"/>
    <property type="gene ID" value="Prudul26B023553"/>
</dbReference>